<dbReference type="EMBL" id="LIAE01007327">
    <property type="protein sequence ID" value="PAV79997.1"/>
    <property type="molecule type" value="Genomic_DNA"/>
</dbReference>
<evidence type="ECO:0000256" key="1">
    <source>
        <dbReference type="SAM" id="MobiDB-lite"/>
    </source>
</evidence>
<feature type="compositionally biased region" description="Basic and acidic residues" evidence="1">
    <location>
        <begin position="544"/>
        <end position="564"/>
    </location>
</feature>
<feature type="region of interest" description="Disordered" evidence="1">
    <location>
        <begin position="544"/>
        <end position="577"/>
    </location>
</feature>
<gene>
    <name evidence="2" type="ORF">WR25_07710</name>
</gene>
<accession>A0A2A2L1N1</accession>
<dbReference type="AlphaFoldDB" id="A0A2A2L1N1"/>
<evidence type="ECO:0000313" key="2">
    <source>
        <dbReference type="EMBL" id="PAV79997.1"/>
    </source>
</evidence>
<reference evidence="2 3" key="1">
    <citation type="journal article" date="2017" name="Curr. Biol.">
        <title>Genome architecture and evolution of a unichromosomal asexual nematode.</title>
        <authorList>
            <person name="Fradin H."/>
            <person name="Zegar C."/>
            <person name="Gutwein M."/>
            <person name="Lucas J."/>
            <person name="Kovtun M."/>
            <person name="Corcoran D."/>
            <person name="Baugh L.R."/>
            <person name="Kiontke K."/>
            <person name="Gunsalus K."/>
            <person name="Fitch D.H."/>
            <person name="Piano F."/>
        </authorList>
    </citation>
    <scope>NUCLEOTIDE SEQUENCE [LARGE SCALE GENOMIC DNA]</scope>
    <source>
        <strain evidence="2">PF1309</strain>
    </source>
</reference>
<keyword evidence="3" id="KW-1185">Reference proteome</keyword>
<feature type="region of interest" description="Disordered" evidence="1">
    <location>
        <begin position="1"/>
        <end position="93"/>
    </location>
</feature>
<protein>
    <submittedName>
        <fullName evidence="2">Uncharacterized protein</fullName>
    </submittedName>
</protein>
<feature type="compositionally biased region" description="Basic residues" evidence="1">
    <location>
        <begin position="568"/>
        <end position="577"/>
    </location>
</feature>
<feature type="compositionally biased region" description="Acidic residues" evidence="1">
    <location>
        <begin position="33"/>
        <end position="64"/>
    </location>
</feature>
<proteinExistence type="predicted"/>
<dbReference type="Proteomes" id="UP000218231">
    <property type="component" value="Unassembled WGS sequence"/>
</dbReference>
<feature type="compositionally biased region" description="Acidic residues" evidence="1">
    <location>
        <begin position="72"/>
        <end position="86"/>
    </location>
</feature>
<evidence type="ECO:0000313" key="3">
    <source>
        <dbReference type="Proteomes" id="UP000218231"/>
    </source>
</evidence>
<sequence length="577" mass="66796">MVRHRRNSTSSETSTDSWSIVEDQTVVSSVSLDSDDDDERNLENDDVTEDEHTDEEQYESDLEIEETRDFESDVENDDVIESQEQNDSDREVTDIEEEDNMCLIQEEEALQESQALRFVATSKIVSRLDQLATHYDSLYERLCLAHPRPVFILTISLSVLSALTVAQLIQYTCLSSSSSHSNESPLFTGLQTRWGESAEWQIDSLRAAAQQCKLDFLLEPCGIPNKKEDWPLPNMSMDAPQQVQVQIEQHTFEEFEKLKNFYVIQLKNKKAKSWSKEAPTSPVQSKLFKNISNMCHYAQNPSLGLKPVLPIYQPCRKHKSLSPCYPKIFKPTIIKNNYPQTPCEVGQSGPIPPPQTLKHFNKLRRESKKIRSAIEVPEFGNRQLTVHRQTKNKNNSRQCPHYKSTNDVEKLLKLTRQYGDSRKASQLMRKSSNRRREYCTREDIRKFKPTHPKRAQLAQKKSLPCVPMKNHTSKSTKNSVFSVIERKPTLPAKILSPEKFIGPIPPRTRAVKKNDWLTERAKGREKNRRIDQEENWLVERAQTRADARKNDESRVHKTRKDDWFTTRSRARAQARAN</sequence>
<name>A0A2A2L1N1_9BILA</name>
<feature type="compositionally biased region" description="Low complexity" evidence="1">
    <location>
        <begin position="8"/>
        <end position="19"/>
    </location>
</feature>
<comment type="caution">
    <text evidence="2">The sequence shown here is derived from an EMBL/GenBank/DDBJ whole genome shotgun (WGS) entry which is preliminary data.</text>
</comment>
<organism evidence="2 3">
    <name type="scientific">Diploscapter pachys</name>
    <dbReference type="NCBI Taxonomy" id="2018661"/>
    <lineage>
        <taxon>Eukaryota</taxon>
        <taxon>Metazoa</taxon>
        <taxon>Ecdysozoa</taxon>
        <taxon>Nematoda</taxon>
        <taxon>Chromadorea</taxon>
        <taxon>Rhabditida</taxon>
        <taxon>Rhabditina</taxon>
        <taxon>Rhabditomorpha</taxon>
        <taxon>Rhabditoidea</taxon>
        <taxon>Rhabditidae</taxon>
        <taxon>Diploscapter</taxon>
    </lineage>
</organism>